<feature type="domain" description="Integrase catalytic" evidence="1">
    <location>
        <begin position="1"/>
        <end position="101"/>
    </location>
</feature>
<accession>A0ABR0TX28</accession>
<name>A0ABR0TX28_REHGL</name>
<evidence type="ECO:0000313" key="2">
    <source>
        <dbReference type="EMBL" id="KAK6114787.1"/>
    </source>
</evidence>
<dbReference type="PROSITE" id="PS50994">
    <property type="entry name" value="INTEGRASE"/>
    <property type="match status" value="1"/>
</dbReference>
<reference evidence="2 3" key="1">
    <citation type="journal article" date="2021" name="Comput. Struct. Biotechnol. J.">
        <title>De novo genome assembly of the potent medicinal plant Rehmannia glutinosa using nanopore technology.</title>
        <authorList>
            <person name="Ma L."/>
            <person name="Dong C."/>
            <person name="Song C."/>
            <person name="Wang X."/>
            <person name="Zheng X."/>
            <person name="Niu Y."/>
            <person name="Chen S."/>
            <person name="Feng W."/>
        </authorList>
    </citation>
    <scope>NUCLEOTIDE SEQUENCE [LARGE SCALE GENOMIC DNA]</scope>
    <source>
        <strain evidence="2">DH-2019</strain>
    </source>
</reference>
<dbReference type="InterPro" id="IPR012337">
    <property type="entry name" value="RNaseH-like_sf"/>
</dbReference>
<dbReference type="Pfam" id="PF00665">
    <property type="entry name" value="rve"/>
    <property type="match status" value="1"/>
</dbReference>
<organism evidence="2 3">
    <name type="scientific">Rehmannia glutinosa</name>
    <name type="common">Chinese foxglove</name>
    <dbReference type="NCBI Taxonomy" id="99300"/>
    <lineage>
        <taxon>Eukaryota</taxon>
        <taxon>Viridiplantae</taxon>
        <taxon>Streptophyta</taxon>
        <taxon>Embryophyta</taxon>
        <taxon>Tracheophyta</taxon>
        <taxon>Spermatophyta</taxon>
        <taxon>Magnoliopsida</taxon>
        <taxon>eudicotyledons</taxon>
        <taxon>Gunneridae</taxon>
        <taxon>Pentapetalae</taxon>
        <taxon>asterids</taxon>
        <taxon>lamiids</taxon>
        <taxon>Lamiales</taxon>
        <taxon>Orobanchaceae</taxon>
        <taxon>Rehmannieae</taxon>
        <taxon>Rehmannia</taxon>
    </lineage>
</organism>
<dbReference type="Proteomes" id="UP001318860">
    <property type="component" value="Unassembled WGS sequence"/>
</dbReference>
<gene>
    <name evidence="2" type="ORF">DH2020_007056</name>
</gene>
<dbReference type="Gene3D" id="3.30.420.10">
    <property type="entry name" value="Ribonuclease H-like superfamily/Ribonuclease H"/>
    <property type="match status" value="1"/>
</dbReference>
<proteinExistence type="predicted"/>
<dbReference type="InterPro" id="IPR036397">
    <property type="entry name" value="RNaseH_sf"/>
</dbReference>
<sequence length="242" mass="27883">MGPFPKSFGYEYILVAVDYVSRWVEAIPTRTCDANTVIKFVQENILSRFGFPRAIINDGGKHYCNKLFEKLMKKNGITHKVATPYHPQTFGQVETTNKQIKGILEKTVNPTRLVFGKACHLPVEVEHKAYWAIKATNFELDKVGAERKLQLSELDELCNDAYENARIYKDKVKQLHDKKIVHKNLEPGKLKSRWSGPFEIIEVYPYGTVKLLNPRTHESFKVNGQRVKPYFEGVSRAEQLRV</sequence>
<dbReference type="PANTHER" id="PTHR47266">
    <property type="entry name" value="ENDONUCLEASE-RELATED"/>
    <property type="match status" value="1"/>
</dbReference>
<dbReference type="SUPFAM" id="SSF53098">
    <property type="entry name" value="Ribonuclease H-like"/>
    <property type="match status" value="1"/>
</dbReference>
<protein>
    <recommendedName>
        <fullName evidence="1">Integrase catalytic domain-containing protein</fullName>
    </recommendedName>
</protein>
<evidence type="ECO:0000313" key="3">
    <source>
        <dbReference type="Proteomes" id="UP001318860"/>
    </source>
</evidence>
<dbReference type="InterPro" id="IPR001584">
    <property type="entry name" value="Integrase_cat-core"/>
</dbReference>
<evidence type="ECO:0000259" key="1">
    <source>
        <dbReference type="PROSITE" id="PS50994"/>
    </source>
</evidence>
<keyword evidence="3" id="KW-1185">Reference proteome</keyword>
<comment type="caution">
    <text evidence="2">The sequence shown here is derived from an EMBL/GenBank/DDBJ whole genome shotgun (WGS) entry which is preliminary data.</text>
</comment>
<dbReference type="InterPro" id="IPR052160">
    <property type="entry name" value="Gypsy_RT_Integrase-like"/>
</dbReference>
<dbReference type="EMBL" id="JABTTQ020003506">
    <property type="protein sequence ID" value="KAK6114787.1"/>
    <property type="molecule type" value="Genomic_DNA"/>
</dbReference>